<dbReference type="AlphaFoldDB" id="A0A9E4KDI7"/>
<dbReference type="GO" id="GO:0006284">
    <property type="term" value="P:base-excision repair"/>
    <property type="evidence" value="ECO:0007669"/>
    <property type="project" value="InterPro"/>
</dbReference>
<evidence type="ECO:0000313" key="6">
    <source>
        <dbReference type="EMBL" id="MCG7947234.1"/>
    </source>
</evidence>
<organism evidence="6 7">
    <name type="scientific">Candidatus Thiodiazotropha taylori</name>
    <dbReference type="NCBI Taxonomy" id="2792791"/>
    <lineage>
        <taxon>Bacteria</taxon>
        <taxon>Pseudomonadati</taxon>
        <taxon>Pseudomonadota</taxon>
        <taxon>Gammaproteobacteria</taxon>
        <taxon>Chromatiales</taxon>
        <taxon>Sedimenticolaceae</taxon>
        <taxon>Candidatus Thiodiazotropha</taxon>
    </lineage>
</organism>
<dbReference type="PANTHER" id="PTHR10359:SF19">
    <property type="entry name" value="DNA REPAIR GLYCOSYLASE MJ1434-RELATED"/>
    <property type="match status" value="1"/>
</dbReference>
<dbReference type="Gene3D" id="1.10.340.30">
    <property type="entry name" value="Hypothetical protein, domain 2"/>
    <property type="match status" value="1"/>
</dbReference>
<dbReference type="SUPFAM" id="SSF48150">
    <property type="entry name" value="DNA-glycosylase"/>
    <property type="match status" value="1"/>
</dbReference>
<keyword evidence="4" id="KW-0411">Iron-sulfur</keyword>
<dbReference type="PIRSF" id="PIRSF001435">
    <property type="entry name" value="Nth"/>
    <property type="match status" value="1"/>
</dbReference>
<dbReference type="SMART" id="SM00478">
    <property type="entry name" value="ENDO3c"/>
    <property type="match status" value="1"/>
</dbReference>
<evidence type="ECO:0000256" key="4">
    <source>
        <dbReference type="ARBA" id="ARBA00023014"/>
    </source>
</evidence>
<comment type="caution">
    <text evidence="6">The sequence shown here is derived from an EMBL/GenBank/DDBJ whole genome shotgun (WGS) entry which is preliminary data.</text>
</comment>
<protein>
    <submittedName>
        <fullName evidence="6">Endonuclease</fullName>
    </submittedName>
</protein>
<evidence type="ECO:0000256" key="3">
    <source>
        <dbReference type="ARBA" id="ARBA00023004"/>
    </source>
</evidence>
<keyword evidence="3" id="KW-0408">Iron</keyword>
<name>A0A9E4KDI7_9GAMM</name>
<dbReference type="InterPro" id="IPR011257">
    <property type="entry name" value="DNA_glycosylase"/>
</dbReference>
<evidence type="ECO:0000313" key="7">
    <source>
        <dbReference type="Proteomes" id="UP000886667"/>
    </source>
</evidence>
<keyword evidence="6" id="KW-0255">Endonuclease</keyword>
<dbReference type="GO" id="GO:0051539">
    <property type="term" value="F:4 iron, 4 sulfur cluster binding"/>
    <property type="evidence" value="ECO:0007669"/>
    <property type="project" value="UniProtKB-KW"/>
</dbReference>
<dbReference type="GO" id="GO:0046872">
    <property type="term" value="F:metal ion binding"/>
    <property type="evidence" value="ECO:0007669"/>
    <property type="project" value="UniProtKB-KW"/>
</dbReference>
<feature type="domain" description="HhH-GPD" evidence="5">
    <location>
        <begin position="39"/>
        <end position="193"/>
    </location>
</feature>
<dbReference type="InterPro" id="IPR023170">
    <property type="entry name" value="HhH_base_excis_C"/>
</dbReference>
<proteinExistence type="predicted"/>
<keyword evidence="6" id="KW-0540">Nuclease</keyword>
<dbReference type="PANTHER" id="PTHR10359">
    <property type="entry name" value="A/G-SPECIFIC ADENINE GLYCOSYLASE/ENDONUCLEASE III"/>
    <property type="match status" value="1"/>
</dbReference>
<sequence>MKSLKARLEELFEQLFAHYGAQNWWPAETPFEVMLGAVLTQNTAWTNVEKAILNLKNLGELNPQALLAMPRESLAEAIRPSGYFNLKAERVQNLCALLVDNRELHKLADLELRAQLLGVTGIGPETADDILLYAFQRPVFVIDAYTRRLLGRIGWVDADVVYEDLRQTIEQALAGDAEYYNEFHALIVIHAKRVCCKQPRCSECHLSTLCSYTRQLK</sequence>
<keyword evidence="1" id="KW-0004">4Fe-4S</keyword>
<dbReference type="EMBL" id="JAEPCM010000455">
    <property type="protein sequence ID" value="MCG7947234.1"/>
    <property type="molecule type" value="Genomic_DNA"/>
</dbReference>
<accession>A0A9E4KDI7</accession>
<dbReference type="Gene3D" id="1.10.1670.10">
    <property type="entry name" value="Helix-hairpin-Helix base-excision DNA repair enzymes (C-terminal)"/>
    <property type="match status" value="1"/>
</dbReference>
<dbReference type="InterPro" id="IPR003265">
    <property type="entry name" value="HhH-GPD_domain"/>
</dbReference>
<keyword evidence="2" id="KW-0479">Metal-binding</keyword>
<keyword evidence="6" id="KW-0378">Hydrolase</keyword>
<dbReference type="CDD" id="cd00056">
    <property type="entry name" value="ENDO3c"/>
    <property type="match status" value="1"/>
</dbReference>
<evidence type="ECO:0000259" key="5">
    <source>
        <dbReference type="SMART" id="SM00478"/>
    </source>
</evidence>
<dbReference type="Proteomes" id="UP000886667">
    <property type="component" value="Unassembled WGS sequence"/>
</dbReference>
<dbReference type="Pfam" id="PF00730">
    <property type="entry name" value="HhH-GPD"/>
    <property type="match status" value="1"/>
</dbReference>
<evidence type="ECO:0000256" key="2">
    <source>
        <dbReference type="ARBA" id="ARBA00022723"/>
    </source>
</evidence>
<reference evidence="6" key="1">
    <citation type="journal article" date="2021" name="Proc. Natl. Acad. Sci. U.S.A.">
        <title>Global biogeography of chemosynthetic symbionts reveals both localized and globally distributed symbiont groups. .</title>
        <authorList>
            <person name="Osvatic J.T."/>
            <person name="Wilkins L.G.E."/>
            <person name="Leibrecht L."/>
            <person name="Leray M."/>
            <person name="Zauner S."/>
            <person name="Polzin J."/>
            <person name="Camacho Y."/>
            <person name="Gros O."/>
            <person name="van Gils J.A."/>
            <person name="Eisen J.A."/>
            <person name="Petersen J.M."/>
            <person name="Yuen B."/>
        </authorList>
    </citation>
    <scope>NUCLEOTIDE SEQUENCE</scope>
    <source>
        <strain evidence="6">MAGclacostrist064TRANS</strain>
    </source>
</reference>
<gene>
    <name evidence="6" type="ORF">JAZ07_12890</name>
</gene>
<dbReference type="GO" id="GO:0004519">
    <property type="term" value="F:endonuclease activity"/>
    <property type="evidence" value="ECO:0007669"/>
    <property type="project" value="UniProtKB-KW"/>
</dbReference>
<evidence type="ECO:0000256" key="1">
    <source>
        <dbReference type="ARBA" id="ARBA00022485"/>
    </source>
</evidence>